<keyword evidence="3" id="KW-1185">Reference proteome</keyword>
<feature type="chain" id="PRO_5012475181" evidence="1">
    <location>
        <begin position="16"/>
        <end position="169"/>
    </location>
</feature>
<dbReference type="RefSeq" id="WP_043918759.1">
    <property type="nucleotide sequence ID" value="NZ_FZPF01000009.1"/>
</dbReference>
<dbReference type="AlphaFoldDB" id="A0A0D1D8Y5"/>
<dbReference type="Proteomes" id="UP000032232">
    <property type="component" value="Unassembled WGS sequence"/>
</dbReference>
<organism evidence="2 3">
    <name type="scientific">Jannaschia aquimarina</name>
    <dbReference type="NCBI Taxonomy" id="935700"/>
    <lineage>
        <taxon>Bacteria</taxon>
        <taxon>Pseudomonadati</taxon>
        <taxon>Pseudomonadota</taxon>
        <taxon>Alphaproteobacteria</taxon>
        <taxon>Rhodobacterales</taxon>
        <taxon>Roseobacteraceae</taxon>
        <taxon>Jannaschia</taxon>
    </lineage>
</organism>
<proteinExistence type="predicted"/>
<dbReference type="STRING" id="935700.jaqu_19490"/>
<keyword evidence="1" id="KW-0732">Signal</keyword>
<name>A0A0D1D8Y5_9RHOB</name>
<dbReference type="EMBL" id="JYFE01000036">
    <property type="protein sequence ID" value="KIT16353.1"/>
    <property type="molecule type" value="Genomic_DNA"/>
</dbReference>
<evidence type="ECO:0000313" key="2">
    <source>
        <dbReference type="EMBL" id="KIT16353.1"/>
    </source>
</evidence>
<dbReference type="OrthoDB" id="7860723at2"/>
<evidence type="ECO:0000256" key="1">
    <source>
        <dbReference type="SAM" id="SignalP"/>
    </source>
</evidence>
<sequence>MRPLLLILAAFPAHAQTTHGFCWEGAEGYRVEGTITYPDGATGILTEDDLIAFEITGWREATYLGRWSLDDGGQSVTIRFDADELEFPMGGSIADGTYQAWNADGQVTNCGDPGFGFNAGNRAQDVCVNGIFIDESGVPPDTPLPISQDAATPCGPLLMGALRPVRDAG</sequence>
<comment type="caution">
    <text evidence="2">The sequence shown here is derived from an EMBL/GenBank/DDBJ whole genome shotgun (WGS) entry which is preliminary data.</text>
</comment>
<gene>
    <name evidence="2" type="ORF">jaqu_19490</name>
</gene>
<accession>A0A0D1D8Y5</accession>
<evidence type="ECO:0000313" key="3">
    <source>
        <dbReference type="Proteomes" id="UP000032232"/>
    </source>
</evidence>
<protein>
    <submittedName>
        <fullName evidence="2">Uncharacterized protein</fullName>
    </submittedName>
</protein>
<feature type="signal peptide" evidence="1">
    <location>
        <begin position="1"/>
        <end position="15"/>
    </location>
</feature>
<reference evidence="2 3" key="1">
    <citation type="submission" date="2015-02" db="EMBL/GenBank/DDBJ databases">
        <title>Genome Sequence of Jannaschia aquimarina DSM28248, a member of the Roseobacter clade.</title>
        <authorList>
            <person name="Voget S."/>
            <person name="Daniel R."/>
        </authorList>
    </citation>
    <scope>NUCLEOTIDE SEQUENCE [LARGE SCALE GENOMIC DNA]</scope>
    <source>
        <strain evidence="2 3">GSW-M26</strain>
    </source>
</reference>
<dbReference type="PATRIC" id="fig|935700.4.peg.2016"/>